<sequence>MVQQLSKSGTRDSPLLKAGHPPAVKAGGKRVAKKGFEDGASHGTPEKESKRSDKPRTLATSNRMQQVSILLSGTLEKLSHDFPETPGPFREASGNLAMFKAVLKKNRDGGKGSKKDSGDVHSHSAQRRFPLETNPLLQGPGGGHPNVPDDVFRLSLAKGVSMSLPSSPLLPRQSYMMPLRPSKRSPGPIRKPKYVESPRVPSDAIVSALRKVADND</sequence>
<feature type="region of interest" description="Disordered" evidence="1">
    <location>
        <begin position="103"/>
        <end position="150"/>
    </location>
</feature>
<keyword evidence="3" id="KW-1185">Reference proteome</keyword>
<gene>
    <name evidence="2" type="ORF">JOQ06_029738</name>
</gene>
<organism evidence="2 3">
    <name type="scientific">Pogonophryne albipinna</name>
    <dbReference type="NCBI Taxonomy" id="1090488"/>
    <lineage>
        <taxon>Eukaryota</taxon>
        <taxon>Metazoa</taxon>
        <taxon>Chordata</taxon>
        <taxon>Craniata</taxon>
        <taxon>Vertebrata</taxon>
        <taxon>Euteleostomi</taxon>
        <taxon>Actinopterygii</taxon>
        <taxon>Neopterygii</taxon>
        <taxon>Teleostei</taxon>
        <taxon>Neoteleostei</taxon>
        <taxon>Acanthomorphata</taxon>
        <taxon>Eupercaria</taxon>
        <taxon>Perciformes</taxon>
        <taxon>Notothenioidei</taxon>
        <taxon>Pogonophryne</taxon>
    </lineage>
</organism>
<proteinExistence type="predicted"/>
<reference evidence="2" key="1">
    <citation type="submission" date="2022-11" db="EMBL/GenBank/DDBJ databases">
        <title>Chromosome-level genome of Pogonophryne albipinna.</title>
        <authorList>
            <person name="Jo E."/>
        </authorList>
    </citation>
    <scope>NUCLEOTIDE SEQUENCE</scope>
    <source>
        <strain evidence="2">SGF0006</strain>
        <tissue evidence="2">Muscle</tissue>
    </source>
</reference>
<dbReference type="EMBL" id="JAPTMU010000013">
    <property type="protein sequence ID" value="KAJ4932900.1"/>
    <property type="molecule type" value="Genomic_DNA"/>
</dbReference>
<feature type="compositionally biased region" description="Basic and acidic residues" evidence="1">
    <location>
        <begin position="34"/>
        <end position="56"/>
    </location>
</feature>
<feature type="region of interest" description="Disordered" evidence="1">
    <location>
        <begin position="163"/>
        <end position="198"/>
    </location>
</feature>
<evidence type="ECO:0000313" key="2">
    <source>
        <dbReference type="EMBL" id="KAJ4932900.1"/>
    </source>
</evidence>
<protein>
    <submittedName>
        <fullName evidence="2">Uncharacterized protein</fullName>
    </submittedName>
</protein>
<accession>A0AAD6AVP0</accession>
<evidence type="ECO:0000313" key="3">
    <source>
        <dbReference type="Proteomes" id="UP001219934"/>
    </source>
</evidence>
<evidence type="ECO:0000256" key="1">
    <source>
        <dbReference type="SAM" id="MobiDB-lite"/>
    </source>
</evidence>
<comment type="caution">
    <text evidence="2">The sequence shown here is derived from an EMBL/GenBank/DDBJ whole genome shotgun (WGS) entry which is preliminary data.</text>
</comment>
<name>A0AAD6AVP0_9TELE</name>
<dbReference type="Pfam" id="PF15228">
    <property type="entry name" value="DAP"/>
    <property type="match status" value="1"/>
</dbReference>
<feature type="non-terminal residue" evidence="2">
    <location>
        <position position="216"/>
    </location>
</feature>
<feature type="compositionally biased region" description="Basic and acidic residues" evidence="1">
    <location>
        <begin position="105"/>
        <end position="122"/>
    </location>
</feature>
<dbReference type="AlphaFoldDB" id="A0AAD6AVP0"/>
<feature type="region of interest" description="Disordered" evidence="1">
    <location>
        <begin position="1"/>
        <end position="65"/>
    </location>
</feature>
<dbReference type="InterPro" id="IPR024130">
    <property type="entry name" value="DAP1/DAPL1"/>
</dbReference>
<dbReference type="Proteomes" id="UP001219934">
    <property type="component" value="Unassembled WGS sequence"/>
</dbReference>